<dbReference type="RefSeq" id="XP_018226832.1">
    <property type="nucleotide sequence ID" value="XM_018369642.1"/>
</dbReference>
<evidence type="ECO:0000259" key="3">
    <source>
        <dbReference type="PROSITE" id="PS50114"/>
    </source>
</evidence>
<dbReference type="SMART" id="SM00401">
    <property type="entry name" value="ZnF_GATA"/>
    <property type="match status" value="1"/>
</dbReference>
<dbReference type="PROSITE" id="PS50114">
    <property type="entry name" value="GATA_ZN_FINGER_2"/>
    <property type="match status" value="1"/>
</dbReference>
<dbReference type="GO" id="GO:0006355">
    <property type="term" value="P:regulation of DNA-templated transcription"/>
    <property type="evidence" value="ECO:0007669"/>
    <property type="project" value="InterPro"/>
</dbReference>
<dbReference type="GO" id="GO:0008270">
    <property type="term" value="F:zinc ion binding"/>
    <property type="evidence" value="ECO:0007669"/>
    <property type="project" value="UniProtKB-KW"/>
</dbReference>
<evidence type="ECO:0000313" key="5">
    <source>
        <dbReference type="Proteomes" id="UP000054454"/>
    </source>
</evidence>
<name>A0A0W4ZN93_PNEC8</name>
<reference evidence="5" key="1">
    <citation type="journal article" date="2016" name="Nat. Commun.">
        <title>Genome analysis of three Pneumocystis species reveals adaptation mechanisms to life exclusively in mammalian hosts.</title>
        <authorList>
            <person name="Ma L."/>
            <person name="Chen Z."/>
            <person name="Huang D.W."/>
            <person name="Kutty G."/>
            <person name="Ishihara M."/>
            <person name="Wang H."/>
            <person name="Abouelleil A."/>
            <person name="Bishop L."/>
            <person name="Davey E."/>
            <person name="Deng R."/>
            <person name="Deng X."/>
            <person name="Fan L."/>
            <person name="Fantoni G."/>
            <person name="Fitzgerald M."/>
            <person name="Gogineni E."/>
            <person name="Goldberg J.M."/>
            <person name="Handley G."/>
            <person name="Hu X."/>
            <person name="Huber C."/>
            <person name="Jiao X."/>
            <person name="Jones K."/>
            <person name="Levin J.Z."/>
            <person name="Liu Y."/>
            <person name="Macdonald P."/>
            <person name="Melnikov A."/>
            <person name="Raley C."/>
            <person name="Sassi M."/>
            <person name="Sherman B.T."/>
            <person name="Song X."/>
            <person name="Sykes S."/>
            <person name="Tran B."/>
            <person name="Walsh L."/>
            <person name="Xia Y."/>
            <person name="Yang J."/>
            <person name="Young S."/>
            <person name="Zeng Q."/>
            <person name="Zheng X."/>
            <person name="Stephens R."/>
            <person name="Nusbaum C."/>
            <person name="Birren B.W."/>
            <person name="Azadi P."/>
            <person name="Lempicki R.A."/>
            <person name="Cuomo C.A."/>
            <person name="Kovacs J.A."/>
        </authorList>
    </citation>
    <scope>NUCLEOTIDE SEQUENCE [LARGE SCALE GENOMIC DNA]</scope>
    <source>
        <strain evidence="5">B80</strain>
    </source>
</reference>
<keyword evidence="1" id="KW-0479">Metal-binding</keyword>
<dbReference type="CDD" id="cd00202">
    <property type="entry name" value="ZnF_GATA"/>
    <property type="match status" value="1"/>
</dbReference>
<dbReference type="EMBL" id="LFVZ01000004">
    <property type="protein sequence ID" value="KTW29845.1"/>
    <property type="molecule type" value="Genomic_DNA"/>
</dbReference>
<dbReference type="VEuPathDB" id="FungiDB:T552_01049"/>
<accession>A0A0W4ZN93</accession>
<feature type="region of interest" description="Disordered" evidence="2">
    <location>
        <begin position="1"/>
        <end position="27"/>
    </location>
</feature>
<dbReference type="InterPro" id="IPR000679">
    <property type="entry name" value="Znf_GATA"/>
</dbReference>
<feature type="domain" description="GATA-type" evidence="3">
    <location>
        <begin position="263"/>
        <end position="304"/>
    </location>
</feature>
<dbReference type="Gene3D" id="3.30.50.10">
    <property type="entry name" value="Erythroid Transcription Factor GATA-1, subunit A"/>
    <property type="match status" value="1"/>
</dbReference>
<dbReference type="Proteomes" id="UP000054454">
    <property type="component" value="Unassembled WGS sequence"/>
</dbReference>
<dbReference type="InterPro" id="IPR013088">
    <property type="entry name" value="Znf_NHR/GATA"/>
</dbReference>
<keyword evidence="1" id="KW-0862">Zinc</keyword>
<proteinExistence type="predicted"/>
<keyword evidence="1" id="KW-0863">Zinc-finger</keyword>
<dbReference type="AlphaFoldDB" id="A0A0W4ZN93"/>
<keyword evidence="5" id="KW-1185">Reference proteome</keyword>
<dbReference type="PROSITE" id="PS00344">
    <property type="entry name" value="GATA_ZN_FINGER_1"/>
    <property type="match status" value="1"/>
</dbReference>
<dbReference type="SUPFAM" id="SSF57716">
    <property type="entry name" value="Glucocorticoid receptor-like (DNA-binding domain)"/>
    <property type="match status" value="1"/>
</dbReference>
<comment type="caution">
    <text evidence="4">The sequence shown here is derived from an EMBL/GenBank/DDBJ whole genome shotgun (WGS) entry which is preliminary data.</text>
</comment>
<evidence type="ECO:0000256" key="1">
    <source>
        <dbReference type="PROSITE-ProRule" id="PRU00094"/>
    </source>
</evidence>
<evidence type="ECO:0000256" key="2">
    <source>
        <dbReference type="SAM" id="MobiDB-lite"/>
    </source>
</evidence>
<gene>
    <name evidence="4" type="ORF">T552_01049</name>
</gene>
<sequence length="346" mass="39073">MCTPDIRADQSALRFHSRKQSSPLRSAQTKYTSDMMYDYMDDTEPGVVFKFRFLWPFNRRDVRQLSSSSSISSSSDHDNESVFKSPSYSHSSNSLSCNVSSFPCLLGQIIDHERQKRSKLPHDLFEFEDDTKRASGAIILASKRLQCVVKDNEGKRPVNSTNSESGRKKLKSPFIYHVSLGVSSAYPDTDLEFWRNNLQKQMRLRRRNACRVFKKTNKQTITASPKLRSRSVTSKASVTKVTDFQPSPITPSNSVSNATGQASVPERRCISCGCSSTPCWRPSWYGNTGLLCNSCGLRYKKIGVRCLNKNCRHIPLRSEFREMKSRVSGDSTIDCIKCGGEVKIRG</sequence>
<dbReference type="OrthoDB" id="2162994at2759"/>
<evidence type="ECO:0000313" key="4">
    <source>
        <dbReference type="EMBL" id="KTW29845.1"/>
    </source>
</evidence>
<dbReference type="GO" id="GO:0043565">
    <property type="term" value="F:sequence-specific DNA binding"/>
    <property type="evidence" value="ECO:0007669"/>
    <property type="project" value="InterPro"/>
</dbReference>
<protein>
    <recommendedName>
        <fullName evidence="3">GATA-type domain-containing protein</fullName>
    </recommendedName>
</protein>
<organism evidence="4 5">
    <name type="scientific">Pneumocystis carinii (strain B80)</name>
    <name type="common">Rat pneumocystis pneumonia agent</name>
    <name type="synonym">Pneumocystis carinii f. sp. carinii</name>
    <dbReference type="NCBI Taxonomy" id="1408658"/>
    <lineage>
        <taxon>Eukaryota</taxon>
        <taxon>Fungi</taxon>
        <taxon>Dikarya</taxon>
        <taxon>Ascomycota</taxon>
        <taxon>Taphrinomycotina</taxon>
        <taxon>Pneumocystomycetes</taxon>
        <taxon>Pneumocystaceae</taxon>
        <taxon>Pneumocystis</taxon>
    </lineage>
</organism>
<dbReference type="GeneID" id="28935844"/>
<dbReference type="Pfam" id="PF00320">
    <property type="entry name" value="GATA"/>
    <property type="match status" value="1"/>
</dbReference>